<dbReference type="AlphaFoldDB" id="A0A0F9S7I5"/>
<name>A0A0F9S7I5_9ZZZZ</name>
<gene>
    <name evidence="1" type="ORF">LCGC14_0808380</name>
</gene>
<dbReference type="EMBL" id="LAZR01002215">
    <property type="protein sequence ID" value="KKN32966.1"/>
    <property type="molecule type" value="Genomic_DNA"/>
</dbReference>
<proteinExistence type="predicted"/>
<reference evidence="1" key="1">
    <citation type="journal article" date="2015" name="Nature">
        <title>Complex archaea that bridge the gap between prokaryotes and eukaryotes.</title>
        <authorList>
            <person name="Spang A."/>
            <person name="Saw J.H."/>
            <person name="Jorgensen S.L."/>
            <person name="Zaremba-Niedzwiedzka K."/>
            <person name="Martijn J."/>
            <person name="Lind A.E."/>
            <person name="van Eijk R."/>
            <person name="Schleper C."/>
            <person name="Guy L."/>
            <person name="Ettema T.J."/>
        </authorList>
    </citation>
    <scope>NUCLEOTIDE SEQUENCE</scope>
</reference>
<protein>
    <submittedName>
        <fullName evidence="1">Uncharacterized protein</fullName>
    </submittedName>
</protein>
<accession>A0A0F9S7I5</accession>
<evidence type="ECO:0000313" key="1">
    <source>
        <dbReference type="EMBL" id="KKN32966.1"/>
    </source>
</evidence>
<sequence>MRYYVMAHSRTDGEDDIVEAIRTHKKSAEQDVKLLKDIARRYTWIEEREDGHR</sequence>
<comment type="caution">
    <text evidence="1">The sequence shown here is derived from an EMBL/GenBank/DDBJ whole genome shotgun (WGS) entry which is preliminary data.</text>
</comment>
<organism evidence="1">
    <name type="scientific">marine sediment metagenome</name>
    <dbReference type="NCBI Taxonomy" id="412755"/>
    <lineage>
        <taxon>unclassified sequences</taxon>
        <taxon>metagenomes</taxon>
        <taxon>ecological metagenomes</taxon>
    </lineage>
</organism>